<organism evidence="5 6">
    <name type="scientific">Natrinema altunense (strain JCM 12890 / CGMCC 1.3731 / AJ2)</name>
    <dbReference type="NCBI Taxonomy" id="1227494"/>
    <lineage>
        <taxon>Archaea</taxon>
        <taxon>Methanobacteriati</taxon>
        <taxon>Methanobacteriota</taxon>
        <taxon>Stenosarchaea group</taxon>
        <taxon>Halobacteria</taxon>
        <taxon>Halobacteriales</taxon>
        <taxon>Natrialbaceae</taxon>
        <taxon>Natrinema</taxon>
    </lineage>
</organism>
<evidence type="ECO:0000313" key="6">
    <source>
        <dbReference type="Proteomes" id="UP000011511"/>
    </source>
</evidence>
<dbReference type="PANTHER" id="PTHR28082">
    <property type="entry name" value="ZINC FINGER PROTEIN"/>
    <property type="match status" value="1"/>
</dbReference>
<dbReference type="EMBL" id="AOIK01000029">
    <property type="protein sequence ID" value="ELY85749.1"/>
    <property type="molecule type" value="Genomic_DNA"/>
</dbReference>
<protein>
    <submittedName>
        <fullName evidence="5">Zinc finger CHY domain protein</fullName>
    </submittedName>
</protein>
<dbReference type="Proteomes" id="UP000011511">
    <property type="component" value="Unassembled WGS sequence"/>
</dbReference>
<dbReference type="InterPro" id="IPR008913">
    <property type="entry name" value="Znf_CHY"/>
</dbReference>
<feature type="domain" description="CHY-type" evidence="4">
    <location>
        <begin position="13"/>
        <end position="94"/>
    </location>
</feature>
<dbReference type="SUPFAM" id="SSF161219">
    <property type="entry name" value="CHY zinc finger-like"/>
    <property type="match status" value="1"/>
</dbReference>
<dbReference type="GO" id="GO:0045041">
    <property type="term" value="P:protein import into mitochondrial intermembrane space"/>
    <property type="evidence" value="ECO:0007669"/>
    <property type="project" value="TreeGrafter"/>
</dbReference>
<proteinExistence type="predicted"/>
<dbReference type="Pfam" id="PF05495">
    <property type="entry name" value="zf-CHY"/>
    <property type="match status" value="1"/>
</dbReference>
<gene>
    <name evidence="5" type="ORF">C485_11128</name>
</gene>
<accession>L9ZHA7</accession>
<reference evidence="5 6" key="1">
    <citation type="journal article" date="2014" name="PLoS Genet.">
        <title>Phylogenetically driven sequencing of extremely halophilic archaea reveals strategies for static and dynamic osmo-response.</title>
        <authorList>
            <person name="Becker E.A."/>
            <person name="Seitzer P.M."/>
            <person name="Tritt A."/>
            <person name="Larsen D."/>
            <person name="Krusor M."/>
            <person name="Yao A.I."/>
            <person name="Wu D."/>
            <person name="Madern D."/>
            <person name="Eisen J.A."/>
            <person name="Darling A.E."/>
            <person name="Facciotti M.T."/>
        </authorList>
    </citation>
    <scope>NUCLEOTIDE SEQUENCE [LARGE SCALE GENOMIC DNA]</scope>
    <source>
        <strain evidence="5 6">JCM 12890</strain>
    </source>
</reference>
<evidence type="ECO:0000313" key="5">
    <source>
        <dbReference type="EMBL" id="ELY85749.1"/>
    </source>
</evidence>
<dbReference type="AlphaFoldDB" id="L9ZHA7"/>
<dbReference type="InterPro" id="IPR037274">
    <property type="entry name" value="Znf_CHY_sf"/>
</dbReference>
<dbReference type="PIRSF" id="PIRSF017292">
    <property type="entry name" value="UCP017292_Znf_CHY"/>
    <property type="match status" value="1"/>
</dbReference>
<dbReference type="PROSITE" id="PS51266">
    <property type="entry name" value="ZF_CHY"/>
    <property type="match status" value="1"/>
</dbReference>
<dbReference type="PATRIC" id="fig|1227494.3.peg.2230"/>
<dbReference type="InterPro" id="IPR052604">
    <property type="entry name" value="Mito_Tim_assembly_helper"/>
</dbReference>
<sequence>MQSIGDHTVRGIDVGPETRCAHYDTDQDVVAFTFACCEDFFPCFRCHEAVTDHEAVPWPRARFDEPAVLCGACGTALTVPDYRAADDRCPACDAAFNPGCAKHADLYFETDA</sequence>
<dbReference type="eggNOG" id="arCOG07598">
    <property type="taxonomic scope" value="Archaea"/>
</dbReference>
<dbReference type="PANTHER" id="PTHR28082:SF1">
    <property type="entry name" value="HELPER OF TIM PROTEIN 13"/>
    <property type="match status" value="1"/>
</dbReference>
<keyword evidence="3" id="KW-0862">Zinc</keyword>
<evidence type="ECO:0000259" key="4">
    <source>
        <dbReference type="PROSITE" id="PS51266"/>
    </source>
</evidence>
<name>L9ZHA7_NATA2</name>
<dbReference type="InterPro" id="IPR016694">
    <property type="entry name" value="UCP017292"/>
</dbReference>
<keyword evidence="1" id="KW-0479">Metal-binding</keyword>
<comment type="caution">
    <text evidence="5">The sequence shown here is derived from an EMBL/GenBank/DDBJ whole genome shotgun (WGS) entry which is preliminary data.</text>
</comment>
<evidence type="ECO:0000256" key="1">
    <source>
        <dbReference type="ARBA" id="ARBA00022723"/>
    </source>
</evidence>
<keyword evidence="2" id="KW-0863">Zinc-finger</keyword>
<dbReference type="RefSeq" id="WP_007109502.1">
    <property type="nucleotide sequence ID" value="NZ_AOIK01000029.1"/>
</dbReference>
<evidence type="ECO:0000256" key="3">
    <source>
        <dbReference type="ARBA" id="ARBA00022833"/>
    </source>
</evidence>
<dbReference type="GO" id="GO:0008270">
    <property type="term" value="F:zinc ion binding"/>
    <property type="evidence" value="ECO:0007669"/>
    <property type="project" value="UniProtKB-KW"/>
</dbReference>
<keyword evidence="6" id="KW-1185">Reference proteome</keyword>
<evidence type="ECO:0000256" key="2">
    <source>
        <dbReference type="ARBA" id="ARBA00022771"/>
    </source>
</evidence>